<gene>
    <name evidence="2" type="ORF">FJAP1339_LOCUS1314</name>
</gene>
<protein>
    <recommendedName>
        <fullName evidence="3">TLC domain-containing protein</fullName>
    </recommendedName>
</protein>
<sequence>MLPYCYFSMLPSLLSSTFGLLSRNQDIYLDHDESANVLPFDFTKFISVAWNSYISCENTLPSQLAIACFNALWLMLFISWFPCYVVKPFINRCTMKEQYITLNQKSLKSALGVVMTRDQTYDLAAEIISILMQHIIGGLLCVPAVFQIPMFSPSAAAALARHGALLEVGWELQDTFVRMYRVLFGGMDGRAANPRALLIFMALHHSMGLMLVMPMNILYGELHAYHELVFLLQSAAAVGLLSQQWGYTLDMSSSMGLWKAKCLFMLTWVVMVYGRLLRYAFVCMRIIFHISANGQPVLFGFAVVVTVMMSLVNMVFIGDITEKVCKFVPMSIVVQPNTQKKLLRKSSSFRHIRPLDSLCLRRANSFKHVTHSPFA</sequence>
<feature type="transmembrane region" description="Helical" evidence="1">
    <location>
        <begin position="64"/>
        <end position="86"/>
    </location>
</feature>
<keyword evidence="1" id="KW-0812">Transmembrane</keyword>
<feature type="transmembrane region" description="Helical" evidence="1">
    <location>
        <begin position="297"/>
        <end position="317"/>
    </location>
</feature>
<evidence type="ECO:0000313" key="2">
    <source>
        <dbReference type="EMBL" id="CAD9858795.1"/>
    </source>
</evidence>
<reference evidence="2" key="1">
    <citation type="submission" date="2021-01" db="EMBL/GenBank/DDBJ databases">
        <authorList>
            <person name="Corre E."/>
            <person name="Pelletier E."/>
            <person name="Niang G."/>
            <person name="Scheremetjew M."/>
            <person name="Finn R."/>
            <person name="Kale V."/>
            <person name="Holt S."/>
            <person name="Cochrane G."/>
            <person name="Meng A."/>
            <person name="Brown T."/>
            <person name="Cohen L."/>
        </authorList>
    </citation>
    <scope>NUCLEOTIDE SEQUENCE</scope>
    <source>
        <strain evidence="2">CCMP1661</strain>
    </source>
</reference>
<evidence type="ECO:0008006" key="3">
    <source>
        <dbReference type="Google" id="ProtNLM"/>
    </source>
</evidence>
<evidence type="ECO:0000256" key="1">
    <source>
        <dbReference type="SAM" id="Phobius"/>
    </source>
</evidence>
<dbReference type="AlphaFoldDB" id="A0A7S2XVF5"/>
<feature type="transmembrane region" description="Helical" evidence="1">
    <location>
        <begin position="196"/>
        <end position="218"/>
    </location>
</feature>
<proteinExistence type="predicted"/>
<organism evidence="2">
    <name type="scientific">Fibrocapsa japonica</name>
    <dbReference type="NCBI Taxonomy" id="94617"/>
    <lineage>
        <taxon>Eukaryota</taxon>
        <taxon>Sar</taxon>
        <taxon>Stramenopiles</taxon>
        <taxon>Ochrophyta</taxon>
        <taxon>Raphidophyceae</taxon>
        <taxon>Chattonellales</taxon>
        <taxon>Chattonellaceae</taxon>
        <taxon>Fibrocapsa</taxon>
    </lineage>
</organism>
<dbReference type="EMBL" id="HBHR01002964">
    <property type="protein sequence ID" value="CAD9858795.1"/>
    <property type="molecule type" value="Transcribed_RNA"/>
</dbReference>
<name>A0A7S2XVF5_9STRA</name>
<keyword evidence="1" id="KW-0472">Membrane</keyword>
<keyword evidence="1" id="KW-1133">Transmembrane helix</keyword>
<feature type="transmembrane region" description="Helical" evidence="1">
    <location>
        <begin position="263"/>
        <end position="291"/>
    </location>
</feature>
<accession>A0A7S2XVF5</accession>